<accession>A0A1J1IKP9</accession>
<organism evidence="1 2">
    <name type="scientific">Clunio marinus</name>
    <dbReference type="NCBI Taxonomy" id="568069"/>
    <lineage>
        <taxon>Eukaryota</taxon>
        <taxon>Metazoa</taxon>
        <taxon>Ecdysozoa</taxon>
        <taxon>Arthropoda</taxon>
        <taxon>Hexapoda</taxon>
        <taxon>Insecta</taxon>
        <taxon>Pterygota</taxon>
        <taxon>Neoptera</taxon>
        <taxon>Endopterygota</taxon>
        <taxon>Diptera</taxon>
        <taxon>Nematocera</taxon>
        <taxon>Chironomoidea</taxon>
        <taxon>Chironomidae</taxon>
        <taxon>Clunio</taxon>
    </lineage>
</organism>
<name>A0A1J1IKP9_9DIPT</name>
<dbReference type="EMBL" id="CVRI01000054">
    <property type="protein sequence ID" value="CRL00803.1"/>
    <property type="molecule type" value="Genomic_DNA"/>
</dbReference>
<proteinExistence type="predicted"/>
<dbReference type="Proteomes" id="UP000183832">
    <property type="component" value="Unassembled WGS sequence"/>
</dbReference>
<evidence type="ECO:0000313" key="2">
    <source>
        <dbReference type="Proteomes" id="UP000183832"/>
    </source>
</evidence>
<reference evidence="1 2" key="1">
    <citation type="submission" date="2015-04" db="EMBL/GenBank/DDBJ databases">
        <authorList>
            <person name="Syromyatnikov M.Y."/>
            <person name="Popov V.N."/>
        </authorList>
    </citation>
    <scope>NUCLEOTIDE SEQUENCE [LARGE SCALE GENOMIC DNA]</scope>
</reference>
<evidence type="ECO:0000313" key="1">
    <source>
        <dbReference type="EMBL" id="CRL00803.1"/>
    </source>
</evidence>
<dbReference type="AlphaFoldDB" id="A0A1J1IKP9"/>
<sequence>MICWIYIWVMAQGKHSKPQSRETVDKIPKSCLPRNDEIYKEKFKTLKFTYLLKVILLILQNVIILNKTGEIELMLFTHERWNVPINFKSTRNLELYARYSYQCHRREIKNRNVEM</sequence>
<gene>
    <name evidence="1" type="ORF">CLUMA_CG014055</name>
</gene>
<keyword evidence="2" id="KW-1185">Reference proteome</keyword>
<protein>
    <submittedName>
        <fullName evidence="1">CLUMA_CG014055, isoform A</fullName>
    </submittedName>
</protein>